<sequence>MTGTAELPLGGYYMDQTLTEAELPIRMAAFGHCFRTEAGAAGSASRGLYRVHQFSKVEMFVLATAEQSDALHEELISLEEEMFSELGLHFKTLDMPSEDLGAPAYRKFDVECWMPGMGRYGEISSASNCTDYQARRLNIRYRPSKAPEGKKKAPLQFVHTLNATACAVPRMIIAILENFQQEDGSVIIPEPLRPFMGGMEVIEAPK</sequence>
<evidence type="ECO:0000313" key="9">
    <source>
        <dbReference type="Proteomes" id="UP001190700"/>
    </source>
</evidence>
<name>A0AAE0L3W8_9CHLO</name>
<organism evidence="8 9">
    <name type="scientific">Cymbomonas tetramitiformis</name>
    <dbReference type="NCBI Taxonomy" id="36881"/>
    <lineage>
        <taxon>Eukaryota</taxon>
        <taxon>Viridiplantae</taxon>
        <taxon>Chlorophyta</taxon>
        <taxon>Pyramimonadophyceae</taxon>
        <taxon>Pyramimonadales</taxon>
        <taxon>Pyramimonadaceae</taxon>
        <taxon>Cymbomonas</taxon>
    </lineage>
</organism>
<evidence type="ECO:0000256" key="2">
    <source>
        <dbReference type="ARBA" id="ARBA00022598"/>
    </source>
</evidence>
<evidence type="ECO:0000256" key="6">
    <source>
        <dbReference type="ARBA" id="ARBA00031113"/>
    </source>
</evidence>
<keyword evidence="5" id="KW-0030">Aminoacyl-tRNA synthetase</keyword>
<gene>
    <name evidence="8" type="ORF">CYMTET_20710</name>
</gene>
<evidence type="ECO:0000313" key="8">
    <source>
        <dbReference type="EMBL" id="KAK3270917.1"/>
    </source>
</evidence>
<feature type="domain" description="Aminoacyl-transfer RNA synthetases class-II family profile" evidence="7">
    <location>
        <begin position="1"/>
        <end position="189"/>
    </location>
</feature>
<evidence type="ECO:0000256" key="4">
    <source>
        <dbReference type="ARBA" id="ARBA00022840"/>
    </source>
</evidence>
<protein>
    <recommendedName>
        <fullName evidence="1">serine--tRNA ligase</fullName>
        <ecNumber evidence="1">6.1.1.11</ecNumber>
    </recommendedName>
    <alternativeName>
        <fullName evidence="6">Seryl-tRNA synthetase</fullName>
    </alternativeName>
</protein>
<dbReference type="GO" id="GO:0006434">
    <property type="term" value="P:seryl-tRNA aminoacylation"/>
    <property type="evidence" value="ECO:0007669"/>
    <property type="project" value="InterPro"/>
</dbReference>
<dbReference type="InterPro" id="IPR045864">
    <property type="entry name" value="aa-tRNA-synth_II/BPL/LPL"/>
</dbReference>
<reference evidence="8 9" key="1">
    <citation type="journal article" date="2015" name="Genome Biol. Evol.">
        <title>Comparative Genomics of a Bacterivorous Green Alga Reveals Evolutionary Causalities and Consequences of Phago-Mixotrophic Mode of Nutrition.</title>
        <authorList>
            <person name="Burns J.A."/>
            <person name="Paasch A."/>
            <person name="Narechania A."/>
            <person name="Kim E."/>
        </authorList>
    </citation>
    <scope>NUCLEOTIDE SEQUENCE [LARGE SCALE GENOMIC DNA]</scope>
    <source>
        <strain evidence="8 9">PLY_AMNH</strain>
    </source>
</reference>
<comment type="caution">
    <text evidence="8">The sequence shown here is derived from an EMBL/GenBank/DDBJ whole genome shotgun (WGS) entry which is preliminary data.</text>
</comment>
<dbReference type="PRINTS" id="PR00981">
    <property type="entry name" value="TRNASYNTHSER"/>
</dbReference>
<evidence type="ECO:0000256" key="5">
    <source>
        <dbReference type="ARBA" id="ARBA00023146"/>
    </source>
</evidence>
<proteinExistence type="predicted"/>
<dbReference type="Proteomes" id="UP001190700">
    <property type="component" value="Unassembled WGS sequence"/>
</dbReference>
<evidence type="ECO:0000259" key="7">
    <source>
        <dbReference type="PROSITE" id="PS50862"/>
    </source>
</evidence>
<dbReference type="EC" id="6.1.1.11" evidence="1"/>
<evidence type="ECO:0000256" key="3">
    <source>
        <dbReference type="ARBA" id="ARBA00022741"/>
    </source>
</evidence>
<keyword evidence="4" id="KW-0067">ATP-binding</keyword>
<dbReference type="EMBL" id="LGRX02010134">
    <property type="protein sequence ID" value="KAK3270917.1"/>
    <property type="molecule type" value="Genomic_DNA"/>
</dbReference>
<keyword evidence="2 8" id="KW-0436">Ligase</keyword>
<dbReference type="PROSITE" id="PS50862">
    <property type="entry name" value="AA_TRNA_LIGASE_II"/>
    <property type="match status" value="1"/>
</dbReference>
<evidence type="ECO:0000256" key="1">
    <source>
        <dbReference type="ARBA" id="ARBA00012840"/>
    </source>
</evidence>
<dbReference type="InterPro" id="IPR002317">
    <property type="entry name" value="Ser-tRNA-ligase_type_1"/>
</dbReference>
<accession>A0AAE0L3W8</accession>
<dbReference type="AlphaFoldDB" id="A0AAE0L3W8"/>
<dbReference type="GO" id="GO:0004828">
    <property type="term" value="F:serine-tRNA ligase activity"/>
    <property type="evidence" value="ECO:0007669"/>
    <property type="project" value="UniProtKB-EC"/>
</dbReference>
<dbReference type="InterPro" id="IPR006195">
    <property type="entry name" value="aa-tRNA-synth_II"/>
</dbReference>
<dbReference type="Gene3D" id="3.30.930.10">
    <property type="entry name" value="Bira Bifunctional Protein, Domain 2"/>
    <property type="match status" value="1"/>
</dbReference>
<dbReference type="InterPro" id="IPR002314">
    <property type="entry name" value="aa-tRNA-synt_IIb"/>
</dbReference>
<dbReference type="PANTHER" id="PTHR11778">
    <property type="entry name" value="SERYL-TRNA SYNTHETASE"/>
    <property type="match status" value="1"/>
</dbReference>
<keyword evidence="3" id="KW-0547">Nucleotide-binding</keyword>
<keyword evidence="9" id="KW-1185">Reference proteome</keyword>
<dbReference type="SUPFAM" id="SSF55681">
    <property type="entry name" value="Class II aaRS and biotin synthetases"/>
    <property type="match status" value="1"/>
</dbReference>
<dbReference type="GO" id="GO:0005524">
    <property type="term" value="F:ATP binding"/>
    <property type="evidence" value="ECO:0007669"/>
    <property type="project" value="UniProtKB-KW"/>
</dbReference>
<dbReference type="Pfam" id="PF00587">
    <property type="entry name" value="tRNA-synt_2b"/>
    <property type="match status" value="1"/>
</dbReference>